<organism evidence="2 3">
    <name type="scientific">Hymenobacter chitinivorans DSM 11115</name>
    <dbReference type="NCBI Taxonomy" id="1121954"/>
    <lineage>
        <taxon>Bacteria</taxon>
        <taxon>Pseudomonadati</taxon>
        <taxon>Bacteroidota</taxon>
        <taxon>Cytophagia</taxon>
        <taxon>Cytophagales</taxon>
        <taxon>Hymenobacteraceae</taxon>
        <taxon>Hymenobacter</taxon>
    </lineage>
</organism>
<evidence type="ECO:0000313" key="3">
    <source>
        <dbReference type="Proteomes" id="UP000228535"/>
    </source>
</evidence>
<evidence type="ECO:0000256" key="1">
    <source>
        <dbReference type="SAM" id="SignalP"/>
    </source>
</evidence>
<sequence>MRTKSIYLVFCSAAIFSCSKPASQPTAFDVFNEGVAFSLDAINETDAAKAAALERRAIAKYEQTLALDSTHGMVRAAMGHSYYLLDDYKNAVQWFEASNRIDTASVAAYRELGICKIALNRTEEGWNDLQTAFRLDSLSGTGRAAETKRITADDLYNMGCKAFAYGETYAVQGEAAKATGFKEFGLNILFLAYGIESSRKDIAAGIAERAGKLGDTARQQKYRKLAR</sequence>
<proteinExistence type="predicted"/>
<dbReference type="InterPro" id="IPR011990">
    <property type="entry name" value="TPR-like_helical_dom_sf"/>
</dbReference>
<gene>
    <name evidence="2" type="ORF">CLV45_3141</name>
</gene>
<feature type="signal peptide" evidence="1">
    <location>
        <begin position="1"/>
        <end position="22"/>
    </location>
</feature>
<protein>
    <submittedName>
        <fullName evidence="2">Uncharacterized protein</fullName>
    </submittedName>
</protein>
<dbReference type="EMBL" id="PGFA01000002">
    <property type="protein sequence ID" value="PJJ54795.1"/>
    <property type="molecule type" value="Genomic_DNA"/>
</dbReference>
<dbReference type="AlphaFoldDB" id="A0A2M9BA35"/>
<reference evidence="2 3" key="1">
    <citation type="submission" date="2017-11" db="EMBL/GenBank/DDBJ databases">
        <title>Genomic Encyclopedia of Archaeal and Bacterial Type Strains, Phase II (KMG-II): From Individual Species to Whole Genera.</title>
        <authorList>
            <person name="Goeker M."/>
        </authorList>
    </citation>
    <scope>NUCLEOTIDE SEQUENCE [LARGE SCALE GENOMIC DNA]</scope>
    <source>
        <strain evidence="2 3">DSM 11115</strain>
    </source>
</reference>
<keyword evidence="3" id="KW-1185">Reference proteome</keyword>
<dbReference type="Gene3D" id="1.25.40.10">
    <property type="entry name" value="Tetratricopeptide repeat domain"/>
    <property type="match status" value="1"/>
</dbReference>
<evidence type="ECO:0000313" key="2">
    <source>
        <dbReference type="EMBL" id="PJJ54795.1"/>
    </source>
</evidence>
<accession>A0A2M9BA35</accession>
<dbReference type="SUPFAM" id="SSF48452">
    <property type="entry name" value="TPR-like"/>
    <property type="match status" value="1"/>
</dbReference>
<dbReference type="Proteomes" id="UP000228535">
    <property type="component" value="Unassembled WGS sequence"/>
</dbReference>
<dbReference type="PROSITE" id="PS51257">
    <property type="entry name" value="PROKAR_LIPOPROTEIN"/>
    <property type="match status" value="1"/>
</dbReference>
<comment type="caution">
    <text evidence="2">The sequence shown here is derived from an EMBL/GenBank/DDBJ whole genome shotgun (WGS) entry which is preliminary data.</text>
</comment>
<keyword evidence="1" id="KW-0732">Signal</keyword>
<name>A0A2M9BA35_9BACT</name>
<feature type="chain" id="PRO_5014644009" evidence="1">
    <location>
        <begin position="23"/>
        <end position="227"/>
    </location>
</feature>